<reference evidence="2" key="1">
    <citation type="journal article" date="2019" name="Int. J. Syst. Evol. Microbiol.">
        <title>The Global Catalogue of Microorganisms (GCM) 10K type strain sequencing project: providing services to taxonomists for standard genome sequencing and annotation.</title>
        <authorList>
            <consortium name="The Broad Institute Genomics Platform"/>
            <consortium name="The Broad Institute Genome Sequencing Center for Infectious Disease"/>
            <person name="Wu L."/>
            <person name="Ma J."/>
        </authorList>
    </citation>
    <scope>NUCLEOTIDE SEQUENCE [LARGE SCALE GENOMIC DNA]</scope>
    <source>
        <strain evidence="2">CECT 7184</strain>
    </source>
</reference>
<dbReference type="EMBL" id="JAUFQU010000032">
    <property type="protein sequence ID" value="MDN3709367.1"/>
    <property type="molecule type" value="Genomic_DNA"/>
</dbReference>
<accession>A0ABT8CXV9</accession>
<organism evidence="1 2">
    <name type="scientific">Paenimyroides ceti</name>
    <dbReference type="NCBI Taxonomy" id="395087"/>
    <lineage>
        <taxon>Bacteria</taxon>
        <taxon>Pseudomonadati</taxon>
        <taxon>Bacteroidota</taxon>
        <taxon>Flavobacteriia</taxon>
        <taxon>Flavobacteriales</taxon>
        <taxon>Flavobacteriaceae</taxon>
        <taxon>Paenimyroides</taxon>
    </lineage>
</organism>
<protein>
    <submittedName>
        <fullName evidence="1">Uncharacterized protein</fullName>
    </submittedName>
</protein>
<sequence length="40" mass="4272">MYGSILPNASGVLMLSCAKEFTAKPIVRANAQSVLKDFSL</sequence>
<name>A0ABT8CXV9_9FLAO</name>
<keyword evidence="2" id="KW-1185">Reference proteome</keyword>
<dbReference type="Proteomes" id="UP001242368">
    <property type="component" value="Unassembled WGS sequence"/>
</dbReference>
<comment type="caution">
    <text evidence="1">The sequence shown here is derived from an EMBL/GenBank/DDBJ whole genome shotgun (WGS) entry which is preliminary data.</text>
</comment>
<gene>
    <name evidence="1" type="ORF">QW060_20365</name>
</gene>
<dbReference type="RefSeq" id="WP_290365043.1">
    <property type="nucleotide sequence ID" value="NZ_JAUFQU010000032.1"/>
</dbReference>
<evidence type="ECO:0000313" key="2">
    <source>
        <dbReference type="Proteomes" id="UP001242368"/>
    </source>
</evidence>
<proteinExistence type="predicted"/>
<evidence type="ECO:0000313" key="1">
    <source>
        <dbReference type="EMBL" id="MDN3709367.1"/>
    </source>
</evidence>